<dbReference type="InterPro" id="IPR046336">
    <property type="entry name" value="Lon_prtase_N_sf"/>
</dbReference>
<dbReference type="PROSITE" id="PS51787">
    <property type="entry name" value="LON_N"/>
    <property type="match status" value="1"/>
</dbReference>
<evidence type="ECO:0000313" key="2">
    <source>
        <dbReference type="EMBL" id="MDD0840424.1"/>
    </source>
</evidence>
<dbReference type="InterPro" id="IPR003111">
    <property type="entry name" value="Lon_prtase_N"/>
</dbReference>
<dbReference type="PANTHER" id="PTHR46732">
    <property type="entry name" value="ATP-DEPENDENT PROTEASE LA (LON) DOMAIN PROTEIN"/>
    <property type="match status" value="1"/>
</dbReference>
<gene>
    <name evidence="2" type="ORF">PSQ40_17700</name>
</gene>
<dbReference type="EMBL" id="JAQSIP010000009">
    <property type="protein sequence ID" value="MDD0840424.1"/>
    <property type="molecule type" value="Genomic_DNA"/>
</dbReference>
<organism evidence="2 3">
    <name type="scientific">Curvibacter cyanobacteriorum</name>
    <dbReference type="NCBI Taxonomy" id="3026422"/>
    <lineage>
        <taxon>Bacteria</taxon>
        <taxon>Pseudomonadati</taxon>
        <taxon>Pseudomonadota</taxon>
        <taxon>Betaproteobacteria</taxon>
        <taxon>Burkholderiales</taxon>
        <taxon>Comamonadaceae</taxon>
        <taxon>Curvibacter</taxon>
    </lineage>
</organism>
<comment type="caution">
    <text evidence="2">The sequence shown here is derived from an EMBL/GenBank/DDBJ whole genome shotgun (WGS) entry which is preliminary data.</text>
</comment>
<dbReference type="RefSeq" id="WP_273953211.1">
    <property type="nucleotide sequence ID" value="NZ_JAQSIP010000009.1"/>
</dbReference>
<dbReference type="SUPFAM" id="SSF88697">
    <property type="entry name" value="PUA domain-like"/>
    <property type="match status" value="1"/>
</dbReference>
<proteinExistence type="predicted"/>
<dbReference type="Gene3D" id="1.10.4060.10">
    <property type="entry name" value="BPP1347 like domain"/>
    <property type="match status" value="1"/>
</dbReference>
<dbReference type="InterPro" id="IPR015947">
    <property type="entry name" value="PUA-like_sf"/>
</dbReference>
<dbReference type="Proteomes" id="UP001528673">
    <property type="component" value="Unassembled WGS sequence"/>
</dbReference>
<dbReference type="PANTHER" id="PTHR46732:SF8">
    <property type="entry name" value="ATP-DEPENDENT PROTEASE LA (LON) DOMAIN PROTEIN"/>
    <property type="match status" value="1"/>
</dbReference>
<dbReference type="Gene3D" id="2.30.130.40">
    <property type="entry name" value="LON domain-like"/>
    <property type="match status" value="1"/>
</dbReference>
<protein>
    <submittedName>
        <fullName evidence="2">LON peptidase substrate-binding domain-containing protein</fullName>
    </submittedName>
</protein>
<accession>A0ABT5N295</accession>
<sequence length="220" mass="24193">MTWNADEVLPLFPLQTVLYPGGALPLQIFEVRYLDMIGRCHREGLPFGVVTLSQGQEVQGAPGAGPPGEAFALVGTAARIVSLERPQSGLLRILCEGGQRFRLAQSQRLRHGLWVGQVAEWLPADAPIAVPDDLQHVSRALQDVLAQWAQQAAQQGLGDDALPVRAPHQLQDCAWLANRWCELLPLLPADKQRLMALDNPLLRLELVADVLEREHGLPRP</sequence>
<keyword evidence="3" id="KW-1185">Reference proteome</keyword>
<name>A0ABT5N295_9BURK</name>
<evidence type="ECO:0000259" key="1">
    <source>
        <dbReference type="PROSITE" id="PS51787"/>
    </source>
</evidence>
<evidence type="ECO:0000313" key="3">
    <source>
        <dbReference type="Proteomes" id="UP001528673"/>
    </source>
</evidence>
<dbReference type="Pfam" id="PF02190">
    <property type="entry name" value="LON_substr_bdg"/>
    <property type="match status" value="1"/>
</dbReference>
<feature type="domain" description="Lon N-terminal" evidence="1">
    <location>
        <begin position="6"/>
        <end position="215"/>
    </location>
</feature>
<reference evidence="2 3" key="1">
    <citation type="submission" date="2023-02" db="EMBL/GenBank/DDBJ databases">
        <title>Bacterial whole genomic sequence of Curvibacter sp. HBC61.</title>
        <authorList>
            <person name="Le V."/>
            <person name="Ko S.-R."/>
            <person name="Ahn C.-Y."/>
            <person name="Oh H.-M."/>
        </authorList>
    </citation>
    <scope>NUCLEOTIDE SEQUENCE [LARGE SCALE GENOMIC DNA]</scope>
    <source>
        <strain evidence="2 3">HBC61</strain>
    </source>
</reference>
<dbReference type="SMART" id="SM00464">
    <property type="entry name" value="LON"/>
    <property type="match status" value="1"/>
</dbReference>